<feature type="transmembrane region" description="Helical" evidence="6">
    <location>
        <begin position="209"/>
        <end position="231"/>
    </location>
</feature>
<feature type="transmembrane region" description="Helical" evidence="6">
    <location>
        <begin position="363"/>
        <end position="382"/>
    </location>
</feature>
<dbReference type="AlphaFoldDB" id="A0A5C8ZW08"/>
<protein>
    <submittedName>
        <fullName evidence="8">TCR/Tet family MFS transporter</fullName>
    </submittedName>
</protein>
<evidence type="ECO:0000256" key="3">
    <source>
        <dbReference type="ARBA" id="ARBA00022692"/>
    </source>
</evidence>
<dbReference type="GO" id="GO:0022857">
    <property type="term" value="F:transmembrane transporter activity"/>
    <property type="evidence" value="ECO:0007669"/>
    <property type="project" value="InterPro"/>
</dbReference>
<evidence type="ECO:0000313" key="9">
    <source>
        <dbReference type="Proteomes" id="UP000321933"/>
    </source>
</evidence>
<dbReference type="InterPro" id="IPR036259">
    <property type="entry name" value="MFS_trans_sf"/>
</dbReference>
<keyword evidence="5 6" id="KW-0472">Membrane</keyword>
<dbReference type="OrthoDB" id="9764259at2"/>
<keyword evidence="9" id="KW-1185">Reference proteome</keyword>
<evidence type="ECO:0000256" key="4">
    <source>
        <dbReference type="ARBA" id="ARBA00022989"/>
    </source>
</evidence>
<dbReference type="EMBL" id="VRYZ01000003">
    <property type="protein sequence ID" value="TXS92636.1"/>
    <property type="molecule type" value="Genomic_DNA"/>
</dbReference>
<dbReference type="PRINTS" id="PR01035">
    <property type="entry name" value="TCRTETA"/>
</dbReference>
<evidence type="ECO:0000313" key="8">
    <source>
        <dbReference type="EMBL" id="TXS92636.1"/>
    </source>
</evidence>
<comment type="caution">
    <text evidence="8">The sequence shown here is derived from an EMBL/GenBank/DDBJ whole genome shotgun (WGS) entry which is preliminary data.</text>
</comment>
<feature type="transmembrane region" description="Helical" evidence="6">
    <location>
        <begin position="274"/>
        <end position="292"/>
    </location>
</feature>
<dbReference type="PROSITE" id="PS50850">
    <property type="entry name" value="MFS"/>
    <property type="match status" value="1"/>
</dbReference>
<evidence type="ECO:0000259" key="7">
    <source>
        <dbReference type="PROSITE" id="PS50850"/>
    </source>
</evidence>
<dbReference type="PANTHER" id="PTHR23504:SF15">
    <property type="entry name" value="MAJOR FACILITATOR SUPERFAMILY (MFS) PROFILE DOMAIN-CONTAINING PROTEIN"/>
    <property type="match status" value="1"/>
</dbReference>
<organism evidence="8 9">
    <name type="scientific">Parahaliea aestuarii</name>
    <dbReference type="NCBI Taxonomy" id="1852021"/>
    <lineage>
        <taxon>Bacteria</taxon>
        <taxon>Pseudomonadati</taxon>
        <taxon>Pseudomonadota</taxon>
        <taxon>Gammaproteobacteria</taxon>
        <taxon>Cellvibrionales</taxon>
        <taxon>Halieaceae</taxon>
        <taxon>Parahaliea</taxon>
    </lineage>
</organism>
<reference evidence="8 9" key="1">
    <citation type="submission" date="2019-08" db="EMBL/GenBank/DDBJ databases">
        <title>Parahaliea maris sp. nov., isolated from the surface seawater.</title>
        <authorList>
            <person name="Liu Y."/>
        </authorList>
    </citation>
    <scope>NUCLEOTIDE SEQUENCE [LARGE SCALE GENOMIC DNA]</scope>
    <source>
        <strain evidence="8 9">S2-26</strain>
    </source>
</reference>
<feature type="transmembrane region" description="Helical" evidence="6">
    <location>
        <begin position="66"/>
        <end position="85"/>
    </location>
</feature>
<feature type="transmembrane region" description="Helical" evidence="6">
    <location>
        <begin position="36"/>
        <end position="54"/>
    </location>
</feature>
<dbReference type="RefSeq" id="WP_148064008.1">
    <property type="nucleotide sequence ID" value="NZ_VRYZ01000003.1"/>
</dbReference>
<feature type="transmembrane region" description="Helical" evidence="6">
    <location>
        <begin position="152"/>
        <end position="174"/>
    </location>
</feature>
<feature type="transmembrane region" description="Helical" evidence="6">
    <location>
        <begin position="243"/>
        <end position="262"/>
    </location>
</feature>
<feature type="transmembrane region" description="Helical" evidence="6">
    <location>
        <begin position="91"/>
        <end position="112"/>
    </location>
</feature>
<dbReference type="Pfam" id="PF07690">
    <property type="entry name" value="MFS_1"/>
    <property type="match status" value="1"/>
</dbReference>
<evidence type="ECO:0000256" key="6">
    <source>
        <dbReference type="SAM" id="Phobius"/>
    </source>
</evidence>
<proteinExistence type="predicted"/>
<dbReference type="InterPro" id="IPR011701">
    <property type="entry name" value="MFS"/>
</dbReference>
<dbReference type="InterPro" id="IPR020846">
    <property type="entry name" value="MFS_dom"/>
</dbReference>
<comment type="subcellular location">
    <subcellularLocation>
        <location evidence="1">Membrane</location>
        <topology evidence="1">Multi-pass membrane protein</topology>
    </subcellularLocation>
</comment>
<dbReference type="InterPro" id="IPR001958">
    <property type="entry name" value="Tet-R_TetA/multi-R_MdtG-like"/>
</dbReference>
<feature type="transmembrane region" description="Helical" evidence="6">
    <location>
        <begin position="7"/>
        <end position="24"/>
    </location>
</feature>
<keyword evidence="3 6" id="KW-0812">Transmembrane</keyword>
<dbReference type="GO" id="GO:0016020">
    <property type="term" value="C:membrane"/>
    <property type="evidence" value="ECO:0007669"/>
    <property type="project" value="UniProtKB-SubCell"/>
</dbReference>
<accession>A0A5C8ZW08</accession>
<evidence type="ECO:0000256" key="2">
    <source>
        <dbReference type="ARBA" id="ARBA00022448"/>
    </source>
</evidence>
<keyword evidence="4 6" id="KW-1133">Transmembrane helix</keyword>
<keyword evidence="2" id="KW-0813">Transport</keyword>
<feature type="transmembrane region" description="Helical" evidence="6">
    <location>
        <begin position="124"/>
        <end position="146"/>
    </location>
</feature>
<name>A0A5C8ZW08_9GAMM</name>
<evidence type="ECO:0000256" key="5">
    <source>
        <dbReference type="ARBA" id="ARBA00023136"/>
    </source>
</evidence>
<dbReference type="Gene3D" id="1.20.1250.20">
    <property type="entry name" value="MFS general substrate transporter like domains"/>
    <property type="match status" value="1"/>
</dbReference>
<sequence length="387" mass="40020">MPILFGVVLLDLIGFGIVIPILPFLSPQLGASKMDIALIIVAYAAGAGLCGGFWGRLSDRIGRKKVIMICLAGAALGYVMLGLASELWMVYAARAFAGLMAGNFGVASAMVADLTRPDQRARGMGMIGAAWGLGIMLGPFLGGLLAGNSGDFTLPCIAAGVMSTLAIVAAAVFLPESVSAANRAANREKQRTGGSGGSLAMLKATGNRLLALQYALHNSVASGFTYLVPLWTGDLLGWGAREVGMLFGAQGAIMVVLQAGLLGPLVRLLGEWRLLRLMIGLFLTGVLVALFARGPVAMSAAVFIAMSGGTLCMPLLNTIASQRTPLELRGEMLGTTSAAASWGRVCGPLMGGVGLALFGYTGGWIACALVLCAYFSWAWCAGPRKKI</sequence>
<evidence type="ECO:0000256" key="1">
    <source>
        <dbReference type="ARBA" id="ARBA00004141"/>
    </source>
</evidence>
<feature type="domain" description="Major facilitator superfamily (MFS) profile" evidence="7">
    <location>
        <begin position="1"/>
        <end position="386"/>
    </location>
</feature>
<dbReference type="SUPFAM" id="SSF103473">
    <property type="entry name" value="MFS general substrate transporter"/>
    <property type="match status" value="1"/>
</dbReference>
<gene>
    <name evidence="8" type="ORF">FVW59_09515</name>
</gene>
<dbReference type="PANTHER" id="PTHR23504">
    <property type="entry name" value="MAJOR FACILITATOR SUPERFAMILY DOMAIN-CONTAINING PROTEIN 10"/>
    <property type="match status" value="1"/>
</dbReference>
<dbReference type="Proteomes" id="UP000321933">
    <property type="component" value="Unassembled WGS sequence"/>
</dbReference>